<dbReference type="STRING" id="590998.Celf_2098"/>
<sequence length="919" mass="97646">MATTGPARRQEPEGIAARGGVRDALASVAPVASSQASVVRPVAPPPVVPHAVPRERVWALLDGARHRRLTAVVGGAGWGKSTAVAGWCADRGLRPAWVTLEARDDVLPVFWHRVVAAVASTPVPRHHEVHRLQVPPAITDAFTTHLLHTLGTLPGDVVLVLDDAQHLRSPEVVEAVGDLVRYAPAVHVVLISRTDPPLPLRRLALDGRVGHVRAEHLAFDATDVGALAGTEGVDVEPEDVEHLLERTEGWPVGVRLGLQQLAEPGRAVLVDFGDGDRAVAEYLVEEVLARQEPAVRDFLLRTSVASPLTIDLAAALVPGAPAGRYLEERVAAHDFVSVVTGHGWGVDDTRRDGGTGAVQYRFHPLLRDMLRGTLRFEDPAAYRLTHARAARWHVEHGDPLRALEHAAAAEELELFAQVFVESAALLLPGPDRTAVLAAAHAVPLEEQTQSVWCALCAGAVAGVEGRIPACRHHVARARALLDDLDDAHRGAAEVLVEILDAHAARGRGDVTATTTAATAAHHVLARTPVPFPAFATYRSWAHDLRATGLFWSGRVDAARTELERLVRDDPAPLSLMALNGRAYLALCDAVQGRYEAALERVTTILVLAEQAGWTSYEQLRPAYAAAAVVGLVRGDWRGAERALAYGWAADVGGDEPVLVVAMHALQAQVALAAGRTRAATAALADAARAAEGIDVPPVAADMVARAATDLRVRAALRDEPFAGLAIPGRPSADVRRVCRARTDLARHQTPAAAEEVQEVLADDADLDLLTRVEALLVASGVAEAAREPRRADALARAAFDEAAAEGVVLPFVRPAPPSVRQPVARVAGARTDALAASVRELIGPQAPVAEPAPLAGALTDRELAVLTALATMQSNAEIADDLFVSVNTVKAHLKSLFRKLEVGSRRAAVRRGRELGLLP</sequence>
<dbReference type="Gene3D" id="3.40.50.300">
    <property type="entry name" value="P-loop containing nucleotide triphosphate hydrolases"/>
    <property type="match status" value="1"/>
</dbReference>
<dbReference type="eggNOG" id="COG2909">
    <property type="taxonomic scope" value="Bacteria"/>
</dbReference>
<organism evidence="5 6">
    <name type="scientific">Cellulomonas fimi (strain ATCC 484 / DSM 20113 / JCM 1341 / CCUG 24087 / LMG 16345 / NBRC 15513 / NCIMB 8980 / NCTC 7547 / NRS-133)</name>
    <dbReference type="NCBI Taxonomy" id="590998"/>
    <lineage>
        <taxon>Bacteria</taxon>
        <taxon>Bacillati</taxon>
        <taxon>Actinomycetota</taxon>
        <taxon>Actinomycetes</taxon>
        <taxon>Micrococcales</taxon>
        <taxon>Cellulomonadaceae</taxon>
        <taxon>Cellulomonas</taxon>
    </lineage>
</organism>
<dbReference type="EMBL" id="CP002666">
    <property type="protein sequence ID" value="AEE46226.1"/>
    <property type="molecule type" value="Genomic_DNA"/>
</dbReference>
<name>F4H0X9_CELFA</name>
<keyword evidence="6" id="KW-1185">Reference proteome</keyword>
<proteinExistence type="predicted"/>
<dbReference type="Proteomes" id="UP000008460">
    <property type="component" value="Chromosome"/>
</dbReference>
<keyword evidence="2" id="KW-0238">DNA-binding</keyword>
<dbReference type="InterPro" id="IPR016032">
    <property type="entry name" value="Sig_transdc_resp-reg_C-effctor"/>
</dbReference>
<dbReference type="AlphaFoldDB" id="F4H0X9"/>
<dbReference type="PRINTS" id="PR00038">
    <property type="entry name" value="HTHLUXR"/>
</dbReference>
<evidence type="ECO:0000313" key="5">
    <source>
        <dbReference type="EMBL" id="AEE46226.1"/>
    </source>
</evidence>
<dbReference type="InterPro" id="IPR059106">
    <property type="entry name" value="WHD_MalT"/>
</dbReference>
<reference evidence="5 6" key="1">
    <citation type="submission" date="2011-04" db="EMBL/GenBank/DDBJ databases">
        <title>Complete sequence of Cellulomonas fimi ATCC 484.</title>
        <authorList>
            <consortium name="US DOE Joint Genome Institute"/>
            <person name="Lucas S."/>
            <person name="Han J."/>
            <person name="Lapidus A."/>
            <person name="Cheng J.-F."/>
            <person name="Goodwin L."/>
            <person name="Pitluck S."/>
            <person name="Peters L."/>
            <person name="Chertkov O."/>
            <person name="Detter J.C."/>
            <person name="Han C."/>
            <person name="Tapia R."/>
            <person name="Land M."/>
            <person name="Hauser L."/>
            <person name="Kyrpides N."/>
            <person name="Ivanova N."/>
            <person name="Ovchinnikova G."/>
            <person name="Pagani I."/>
            <person name="Mead D."/>
            <person name="Brumm P."/>
            <person name="Woyke T."/>
        </authorList>
    </citation>
    <scope>NUCLEOTIDE SEQUENCE [LARGE SCALE GENOMIC DNA]</scope>
    <source>
        <strain evidence="6">ATCC 484 / DSM 20113 / JCM 1341 / NBRC 15513 / NCIMB 8980 / NCTC 7547</strain>
    </source>
</reference>
<dbReference type="InterPro" id="IPR027417">
    <property type="entry name" value="P-loop_NTPase"/>
</dbReference>
<dbReference type="SUPFAM" id="SSF52540">
    <property type="entry name" value="P-loop containing nucleoside triphosphate hydrolases"/>
    <property type="match status" value="1"/>
</dbReference>
<dbReference type="Pfam" id="PF00196">
    <property type="entry name" value="GerE"/>
    <property type="match status" value="1"/>
</dbReference>
<accession>F4H0X9</accession>
<dbReference type="GO" id="GO:0003677">
    <property type="term" value="F:DNA binding"/>
    <property type="evidence" value="ECO:0007669"/>
    <property type="project" value="UniProtKB-KW"/>
</dbReference>
<dbReference type="CDD" id="cd06170">
    <property type="entry name" value="LuxR_C_like"/>
    <property type="match status" value="1"/>
</dbReference>
<dbReference type="SMART" id="SM00421">
    <property type="entry name" value="HTH_LUXR"/>
    <property type="match status" value="1"/>
</dbReference>
<feature type="domain" description="HTH luxR-type" evidence="4">
    <location>
        <begin position="851"/>
        <end position="916"/>
    </location>
</feature>
<dbReference type="KEGG" id="cfi:Celf_2098"/>
<protein>
    <submittedName>
        <fullName evidence="5">ATP-dependent transcriptional regulator, MalT-like, LuxR family</fullName>
    </submittedName>
</protein>
<dbReference type="PROSITE" id="PS50043">
    <property type="entry name" value="HTH_LUXR_2"/>
    <property type="match status" value="1"/>
</dbReference>
<evidence type="ECO:0000259" key="4">
    <source>
        <dbReference type="PROSITE" id="PS50043"/>
    </source>
</evidence>
<dbReference type="GO" id="GO:0006355">
    <property type="term" value="P:regulation of DNA-templated transcription"/>
    <property type="evidence" value="ECO:0007669"/>
    <property type="project" value="InterPro"/>
</dbReference>
<dbReference type="PANTHER" id="PTHR44688">
    <property type="entry name" value="DNA-BINDING TRANSCRIPTIONAL ACTIVATOR DEVR_DOSR"/>
    <property type="match status" value="1"/>
</dbReference>
<dbReference type="Pfam" id="PF25873">
    <property type="entry name" value="WHD_MalT"/>
    <property type="match status" value="1"/>
</dbReference>
<evidence type="ECO:0000313" key="6">
    <source>
        <dbReference type="Proteomes" id="UP000008460"/>
    </source>
</evidence>
<dbReference type="InterPro" id="IPR000792">
    <property type="entry name" value="Tscrpt_reg_LuxR_C"/>
</dbReference>
<dbReference type="HOGENOM" id="CLU_356342_0_0_11"/>
<dbReference type="InterPro" id="IPR036388">
    <property type="entry name" value="WH-like_DNA-bd_sf"/>
</dbReference>
<evidence type="ECO:0000256" key="1">
    <source>
        <dbReference type="ARBA" id="ARBA00023015"/>
    </source>
</evidence>
<keyword evidence="3" id="KW-0804">Transcription</keyword>
<evidence type="ECO:0000256" key="3">
    <source>
        <dbReference type="ARBA" id="ARBA00023163"/>
    </source>
</evidence>
<dbReference type="Gene3D" id="1.10.10.10">
    <property type="entry name" value="Winged helix-like DNA-binding domain superfamily/Winged helix DNA-binding domain"/>
    <property type="match status" value="1"/>
</dbReference>
<gene>
    <name evidence="5" type="ordered locus">Celf_2098</name>
</gene>
<keyword evidence="1" id="KW-0805">Transcription regulation</keyword>
<dbReference type="PANTHER" id="PTHR44688:SF16">
    <property type="entry name" value="DNA-BINDING TRANSCRIPTIONAL ACTIVATOR DEVR_DOSR"/>
    <property type="match status" value="1"/>
</dbReference>
<dbReference type="SUPFAM" id="SSF46894">
    <property type="entry name" value="C-terminal effector domain of the bipartite response regulators"/>
    <property type="match status" value="1"/>
</dbReference>
<evidence type="ECO:0000256" key="2">
    <source>
        <dbReference type="ARBA" id="ARBA00023125"/>
    </source>
</evidence>